<dbReference type="Pfam" id="PF12680">
    <property type="entry name" value="SnoaL_2"/>
    <property type="match status" value="1"/>
</dbReference>
<proteinExistence type="inferred from homology"/>
<dbReference type="PANTHER" id="PTHR43133">
    <property type="entry name" value="RNA POLYMERASE ECF-TYPE SIGMA FACTO"/>
    <property type="match status" value="1"/>
</dbReference>
<dbReference type="InterPro" id="IPR036388">
    <property type="entry name" value="WH-like_DNA-bd_sf"/>
</dbReference>
<dbReference type="InterPro" id="IPR014284">
    <property type="entry name" value="RNA_pol_sigma-70_dom"/>
</dbReference>
<keyword evidence="4" id="KW-0731">Sigma factor</keyword>
<comment type="similarity">
    <text evidence="1">Belongs to the sigma-70 factor family. ECF subfamily.</text>
</comment>
<dbReference type="InterPro" id="IPR032710">
    <property type="entry name" value="NTF2-like_dom_sf"/>
</dbReference>
<evidence type="ECO:0000256" key="4">
    <source>
        <dbReference type="ARBA" id="ARBA00023082"/>
    </source>
</evidence>
<organism evidence="9">
    <name type="scientific">Streptomyces sp. NBC_00060</name>
    <dbReference type="NCBI Taxonomy" id="2975636"/>
    <lineage>
        <taxon>Bacteria</taxon>
        <taxon>Bacillati</taxon>
        <taxon>Actinomycetota</taxon>
        <taxon>Actinomycetes</taxon>
        <taxon>Kitasatosporales</taxon>
        <taxon>Streptomycetaceae</taxon>
        <taxon>Streptomyces</taxon>
    </lineage>
</organism>
<evidence type="ECO:0000259" key="7">
    <source>
        <dbReference type="Pfam" id="PF08281"/>
    </source>
</evidence>
<dbReference type="InterPro" id="IPR013249">
    <property type="entry name" value="RNA_pol_sigma70_r4_t2"/>
</dbReference>
<feature type="domain" description="RNA polymerase sigma factor 70 region 4 type 2" evidence="7">
    <location>
        <begin position="139"/>
        <end position="191"/>
    </location>
</feature>
<protein>
    <submittedName>
        <fullName evidence="9">Sigma-70 family RNA polymerase sigma factor</fullName>
    </submittedName>
</protein>
<dbReference type="GO" id="GO:0016987">
    <property type="term" value="F:sigma factor activity"/>
    <property type="evidence" value="ECO:0007669"/>
    <property type="project" value="UniProtKB-KW"/>
</dbReference>
<dbReference type="InterPro" id="IPR007627">
    <property type="entry name" value="RNA_pol_sigma70_r2"/>
</dbReference>
<feature type="domain" description="RNA polymerase sigma-70 region 2" evidence="6">
    <location>
        <begin position="19"/>
        <end position="82"/>
    </location>
</feature>
<dbReference type="Pfam" id="PF08281">
    <property type="entry name" value="Sigma70_r4_2"/>
    <property type="match status" value="1"/>
</dbReference>
<keyword evidence="5" id="KW-0804">Transcription</keyword>
<dbReference type="InterPro" id="IPR014305">
    <property type="entry name" value="RNA_pol_sigma-G_actinobac"/>
</dbReference>
<dbReference type="Gene3D" id="1.10.10.10">
    <property type="entry name" value="Winged helix-like DNA-binding domain superfamily/Winged helix DNA-binding domain"/>
    <property type="match status" value="1"/>
</dbReference>
<sequence>MGDLSTEPSVATDLDSRLEKHRVELTGYCYRMLGSAFEAEDAVQDTLVRAWRSYEKFEGRSSLRSWLYRIATNVCLDMLTASGKRARPMDLTAPQTASSAVLRSRPEVTWLEPVPDARVLPTAVDDPAETAVARESVRLAFVAALQHLPPKQRAVLILREVLAWKASEVAELLGTTVASVNSALQRARSTLAESEPRASDAADPLDEEQQKLLARYVAAFEGYDMSALTSLLHEDATLSMPPYDLWLRGPEDIVAWHLGTGHGCRGSRLVPTVANGTPAFGQYRPGPGGRHEPWALQVVEIADGKIVGLNAFLDTARWFPMFGLPQALGEA</sequence>
<evidence type="ECO:0000259" key="6">
    <source>
        <dbReference type="Pfam" id="PF04542"/>
    </source>
</evidence>
<accession>A0AAU2H090</accession>
<dbReference type="CDD" id="cd06171">
    <property type="entry name" value="Sigma70_r4"/>
    <property type="match status" value="1"/>
</dbReference>
<evidence type="ECO:0000256" key="2">
    <source>
        <dbReference type="ARBA" id="ARBA00011344"/>
    </source>
</evidence>
<dbReference type="InterPro" id="IPR013325">
    <property type="entry name" value="RNA_pol_sigma_r2"/>
</dbReference>
<dbReference type="NCBIfam" id="TIGR02937">
    <property type="entry name" value="sigma70-ECF"/>
    <property type="match status" value="1"/>
</dbReference>
<evidence type="ECO:0000259" key="8">
    <source>
        <dbReference type="Pfam" id="PF12680"/>
    </source>
</evidence>
<dbReference type="SUPFAM" id="SSF54427">
    <property type="entry name" value="NTF2-like"/>
    <property type="match status" value="1"/>
</dbReference>
<dbReference type="Pfam" id="PF04542">
    <property type="entry name" value="Sigma70_r2"/>
    <property type="match status" value="1"/>
</dbReference>
<dbReference type="Gene3D" id="1.10.1740.10">
    <property type="match status" value="1"/>
</dbReference>
<dbReference type="EMBL" id="CP108253">
    <property type="protein sequence ID" value="WTU40734.1"/>
    <property type="molecule type" value="Genomic_DNA"/>
</dbReference>
<feature type="domain" description="SnoaL-like" evidence="8">
    <location>
        <begin position="214"/>
        <end position="307"/>
    </location>
</feature>
<dbReference type="PANTHER" id="PTHR43133:SF65">
    <property type="entry name" value="ECF RNA POLYMERASE SIGMA FACTOR SIGG"/>
    <property type="match status" value="1"/>
</dbReference>
<dbReference type="InterPro" id="IPR039425">
    <property type="entry name" value="RNA_pol_sigma-70-like"/>
</dbReference>
<name>A0AAU2H090_9ACTN</name>
<dbReference type="AlphaFoldDB" id="A0AAU2H090"/>
<evidence type="ECO:0000256" key="1">
    <source>
        <dbReference type="ARBA" id="ARBA00010641"/>
    </source>
</evidence>
<dbReference type="GO" id="GO:0003677">
    <property type="term" value="F:DNA binding"/>
    <property type="evidence" value="ECO:0007669"/>
    <property type="project" value="InterPro"/>
</dbReference>
<reference evidence="9" key="1">
    <citation type="submission" date="2022-10" db="EMBL/GenBank/DDBJ databases">
        <title>The complete genomes of actinobacterial strains from the NBC collection.</title>
        <authorList>
            <person name="Joergensen T.S."/>
            <person name="Alvarez Arevalo M."/>
            <person name="Sterndorff E.B."/>
            <person name="Faurdal D."/>
            <person name="Vuksanovic O."/>
            <person name="Mourched A.-S."/>
            <person name="Charusanti P."/>
            <person name="Shaw S."/>
            <person name="Blin K."/>
            <person name="Weber T."/>
        </authorList>
    </citation>
    <scope>NUCLEOTIDE SEQUENCE</scope>
    <source>
        <strain evidence="9">NBC_00060</strain>
    </source>
</reference>
<dbReference type="NCBIfam" id="NF006089">
    <property type="entry name" value="PRK08241.1"/>
    <property type="match status" value="1"/>
</dbReference>
<evidence type="ECO:0000256" key="3">
    <source>
        <dbReference type="ARBA" id="ARBA00023015"/>
    </source>
</evidence>
<dbReference type="Gene3D" id="3.10.450.50">
    <property type="match status" value="1"/>
</dbReference>
<dbReference type="InterPro" id="IPR013324">
    <property type="entry name" value="RNA_pol_sigma_r3/r4-like"/>
</dbReference>
<keyword evidence="3" id="KW-0805">Transcription regulation</keyword>
<gene>
    <name evidence="9" type="ORF">OHV25_14590</name>
</gene>
<dbReference type="SUPFAM" id="SSF88946">
    <property type="entry name" value="Sigma2 domain of RNA polymerase sigma factors"/>
    <property type="match status" value="1"/>
</dbReference>
<dbReference type="NCBIfam" id="TIGR02960">
    <property type="entry name" value="SigX5"/>
    <property type="match status" value="1"/>
</dbReference>
<dbReference type="InterPro" id="IPR037401">
    <property type="entry name" value="SnoaL-like"/>
</dbReference>
<dbReference type="SUPFAM" id="SSF88659">
    <property type="entry name" value="Sigma3 and sigma4 domains of RNA polymerase sigma factors"/>
    <property type="match status" value="1"/>
</dbReference>
<comment type="subunit">
    <text evidence="2">Interacts transiently with the RNA polymerase catalytic core formed by RpoA, RpoB, RpoC and RpoZ (2 alpha, 1 beta, 1 beta' and 1 omega subunit) to form the RNA polymerase holoenzyme that can initiate transcription.</text>
</comment>
<evidence type="ECO:0000256" key="5">
    <source>
        <dbReference type="ARBA" id="ARBA00023163"/>
    </source>
</evidence>
<dbReference type="GO" id="GO:0006352">
    <property type="term" value="P:DNA-templated transcription initiation"/>
    <property type="evidence" value="ECO:0007669"/>
    <property type="project" value="InterPro"/>
</dbReference>
<evidence type="ECO:0000313" key="9">
    <source>
        <dbReference type="EMBL" id="WTU40734.1"/>
    </source>
</evidence>